<evidence type="ECO:0000313" key="1">
    <source>
        <dbReference type="EMBL" id="GAA4689862.1"/>
    </source>
</evidence>
<dbReference type="Proteomes" id="UP001499974">
    <property type="component" value="Unassembled WGS sequence"/>
</dbReference>
<sequence length="82" mass="8777">MPGPTIVAIFSLGVHPTGMKNAVIRPHAMMAPMFGITMFDKKVPNRWTWTRVLTRSGAAADVVVVIEPSLASATCDSSHADL</sequence>
<protein>
    <submittedName>
        <fullName evidence="1">Uncharacterized protein</fullName>
    </submittedName>
</protein>
<organism evidence="1 2">
    <name type="scientific">Nocardioides conyzicola</name>
    <dbReference type="NCBI Taxonomy" id="1651781"/>
    <lineage>
        <taxon>Bacteria</taxon>
        <taxon>Bacillati</taxon>
        <taxon>Actinomycetota</taxon>
        <taxon>Actinomycetes</taxon>
        <taxon>Propionibacteriales</taxon>
        <taxon>Nocardioidaceae</taxon>
        <taxon>Nocardioides</taxon>
    </lineage>
</organism>
<evidence type="ECO:0000313" key="2">
    <source>
        <dbReference type="Proteomes" id="UP001499974"/>
    </source>
</evidence>
<gene>
    <name evidence="1" type="ORF">GCM10023349_00120</name>
</gene>
<comment type="caution">
    <text evidence="1">The sequence shown here is derived from an EMBL/GenBank/DDBJ whole genome shotgun (WGS) entry which is preliminary data.</text>
</comment>
<accession>A0ABP8WHG1</accession>
<proteinExistence type="predicted"/>
<dbReference type="EMBL" id="BAABKM010000001">
    <property type="protein sequence ID" value="GAA4689862.1"/>
    <property type="molecule type" value="Genomic_DNA"/>
</dbReference>
<name>A0ABP8WHG1_9ACTN</name>
<reference evidence="2" key="1">
    <citation type="journal article" date="2019" name="Int. J. Syst. Evol. Microbiol.">
        <title>The Global Catalogue of Microorganisms (GCM) 10K type strain sequencing project: providing services to taxonomists for standard genome sequencing and annotation.</title>
        <authorList>
            <consortium name="The Broad Institute Genomics Platform"/>
            <consortium name="The Broad Institute Genome Sequencing Center for Infectious Disease"/>
            <person name="Wu L."/>
            <person name="Ma J."/>
        </authorList>
    </citation>
    <scope>NUCLEOTIDE SEQUENCE [LARGE SCALE GENOMIC DNA]</scope>
    <source>
        <strain evidence="2">JCM 18531</strain>
    </source>
</reference>
<keyword evidence="2" id="KW-1185">Reference proteome</keyword>